<dbReference type="PANTHER" id="PTHR11022">
    <property type="entry name" value="PEPTIDOGLYCAN RECOGNITION PROTEIN"/>
    <property type="match status" value="1"/>
</dbReference>
<keyword evidence="7" id="KW-1185">Reference proteome</keyword>
<feature type="compositionally biased region" description="Polar residues" evidence="2">
    <location>
        <begin position="294"/>
        <end position="306"/>
    </location>
</feature>
<accession>A0A1N7JHP2</accession>
<feature type="domain" description="N-acetylmuramoyl-L-alanine amidase" evidence="4">
    <location>
        <begin position="300"/>
        <end position="465"/>
    </location>
</feature>
<dbReference type="Pfam" id="PF01510">
    <property type="entry name" value="Amidase_2"/>
    <property type="match status" value="1"/>
</dbReference>
<feature type="domain" description="Peptidoglycan recognition protein family" evidence="5">
    <location>
        <begin position="290"/>
        <end position="435"/>
    </location>
</feature>
<dbReference type="GO" id="GO:0009253">
    <property type="term" value="P:peptidoglycan catabolic process"/>
    <property type="evidence" value="ECO:0007669"/>
    <property type="project" value="InterPro"/>
</dbReference>
<dbReference type="STRING" id="1161099.SAMN05444817_10836"/>
<protein>
    <submittedName>
        <fullName evidence="6">Uncharacterized conserved protein, contains LGFP repeats</fullName>
    </submittedName>
</protein>
<dbReference type="GO" id="GO:0008745">
    <property type="term" value="F:N-acetylmuramoyl-L-alanine amidase activity"/>
    <property type="evidence" value="ECO:0007669"/>
    <property type="project" value="InterPro"/>
</dbReference>
<dbReference type="SMART" id="SM00644">
    <property type="entry name" value="Ami_2"/>
    <property type="match status" value="1"/>
</dbReference>
<dbReference type="Proteomes" id="UP000186292">
    <property type="component" value="Unassembled WGS sequence"/>
</dbReference>
<feature type="chain" id="PRO_5039647776" evidence="3">
    <location>
        <begin position="34"/>
        <end position="711"/>
    </location>
</feature>
<feature type="region of interest" description="Disordered" evidence="2">
    <location>
        <begin position="153"/>
        <end position="204"/>
    </location>
</feature>
<evidence type="ECO:0000256" key="3">
    <source>
        <dbReference type="SAM" id="SignalP"/>
    </source>
</evidence>
<dbReference type="GO" id="GO:0008270">
    <property type="term" value="F:zinc ion binding"/>
    <property type="evidence" value="ECO:0007669"/>
    <property type="project" value="InterPro"/>
</dbReference>
<evidence type="ECO:0000256" key="1">
    <source>
        <dbReference type="ARBA" id="ARBA00007553"/>
    </source>
</evidence>
<evidence type="ECO:0000313" key="7">
    <source>
        <dbReference type="Proteomes" id="UP000186292"/>
    </source>
</evidence>
<evidence type="ECO:0000259" key="5">
    <source>
        <dbReference type="SMART" id="SM00701"/>
    </source>
</evidence>
<feature type="region of interest" description="Disordered" evidence="2">
    <location>
        <begin position="484"/>
        <end position="528"/>
    </location>
</feature>
<comment type="similarity">
    <text evidence="1">Belongs to the N-acetylmuramoyl-L-alanine amidase 2 family.</text>
</comment>
<dbReference type="RefSeq" id="WP_234958893.1">
    <property type="nucleotide sequence ID" value="NZ_CP046976.1"/>
</dbReference>
<dbReference type="SMART" id="SM00701">
    <property type="entry name" value="PGRP"/>
    <property type="match status" value="1"/>
</dbReference>
<feature type="signal peptide" evidence="3">
    <location>
        <begin position="1"/>
        <end position="33"/>
    </location>
</feature>
<dbReference type="InterPro" id="IPR036505">
    <property type="entry name" value="Amidase/PGRP_sf"/>
</dbReference>
<dbReference type="InterPro" id="IPR006619">
    <property type="entry name" value="PGRP_domain_met/bac"/>
</dbReference>
<gene>
    <name evidence="6" type="ORF">SAMN05444817_10836</name>
</gene>
<feature type="compositionally biased region" description="Low complexity" evidence="2">
    <location>
        <begin position="243"/>
        <end position="256"/>
    </location>
</feature>
<evidence type="ECO:0000256" key="2">
    <source>
        <dbReference type="SAM" id="MobiDB-lite"/>
    </source>
</evidence>
<dbReference type="Gene3D" id="3.40.80.10">
    <property type="entry name" value="Peptidoglycan recognition protein-like"/>
    <property type="match status" value="1"/>
</dbReference>
<sequence length="711" mass="74466">MKQRRRLNPASARKTPVLAAVTSVALVAAGAFGGNEILKTQDVGGGEVNVTSSSASFGDGENVVVDDAAIATQGEGDEPRTVKEFTRDEEFSIFGLTWTGDRDIAAYVRAQRADGSWSEWYHMQPEPGPEGSEIQGTEPIYVEPSKKIQVSTANVDLGDTNIDTATTVTDQDEIPDVPGEPEQPEQPALDDESLPSPDVVDLPTVPEHGAAAAMGDLPRALPSNLGDIAPVADVEELGDEAPAEAPADAPAEAPGPVTNAGDLEAVFIDGGEGTVDGDIAPAQSNANGMPRVVSRSSWGAGRSSNPTYTEPVKAATVHHTAGSNNYSAAQAPGVMRGIWQYHAVTRGWGDIGYNALVDKYGNIYEGRAGGLDRAVEGAHVGAFNKHTFGVSMMGDYSTATPTQEALKAMGEIIGWKASVAKFDPTGKSYLQANFNFGGSKYSAGQGATFPNINAHRDFHYNDCPGDNLYAQMDTIRRYAKDKYNQVNSGNTSPWQPSTPNTGNSNNDSSGNSGNTGNVSNGDGSATTINNLANTSSQISFEKVLSGDPEAIAAAAGTVAGALLLAAAANDMLPSQVEQIANFEVLPGMTLSSMRPLVGQVVDLVGSDEAKATWGRLEPVLGQLDGIIQGVGGDEYAFFERGIAILSSGGEEIVMSEKIANAWLKQGLDLGPLGRPVKSDDAANNGDVRVEFERGNITYTANTGNVDVNVER</sequence>
<feature type="compositionally biased region" description="Low complexity" evidence="2">
    <location>
        <begin position="500"/>
        <end position="524"/>
    </location>
</feature>
<dbReference type="EMBL" id="FTOF01000008">
    <property type="protein sequence ID" value="SIS48882.1"/>
    <property type="molecule type" value="Genomic_DNA"/>
</dbReference>
<reference evidence="7" key="1">
    <citation type="submission" date="2017-01" db="EMBL/GenBank/DDBJ databases">
        <authorList>
            <person name="Varghese N."/>
            <person name="Submissions S."/>
        </authorList>
    </citation>
    <scope>NUCLEOTIDE SEQUENCE [LARGE SCALE GENOMIC DNA]</scope>
    <source>
        <strain evidence="7">DSM 44531</strain>
    </source>
</reference>
<dbReference type="AlphaFoldDB" id="A0A1N7JHP2"/>
<evidence type="ECO:0000313" key="6">
    <source>
        <dbReference type="EMBL" id="SIS48882.1"/>
    </source>
</evidence>
<proteinExistence type="inferred from homology"/>
<dbReference type="SUPFAM" id="SSF55846">
    <property type="entry name" value="N-acetylmuramoyl-L-alanine amidase-like"/>
    <property type="match status" value="1"/>
</dbReference>
<dbReference type="PANTHER" id="PTHR11022:SF41">
    <property type="entry name" value="PEPTIDOGLYCAN-RECOGNITION PROTEIN LC-RELATED"/>
    <property type="match status" value="1"/>
</dbReference>
<organism evidence="6 7">
    <name type="scientific">Corynebacterium appendicis CIP 107643</name>
    <dbReference type="NCBI Taxonomy" id="1161099"/>
    <lineage>
        <taxon>Bacteria</taxon>
        <taxon>Bacillati</taxon>
        <taxon>Actinomycetota</taxon>
        <taxon>Actinomycetes</taxon>
        <taxon>Mycobacteriales</taxon>
        <taxon>Corynebacteriaceae</taxon>
        <taxon>Corynebacterium</taxon>
    </lineage>
</organism>
<dbReference type="InterPro" id="IPR002502">
    <property type="entry name" value="Amidase_domain"/>
</dbReference>
<name>A0A1N7JHP2_9CORY</name>
<feature type="region of interest" description="Disordered" evidence="2">
    <location>
        <begin position="239"/>
        <end position="259"/>
    </location>
</feature>
<feature type="compositionally biased region" description="Polar residues" evidence="2">
    <location>
        <begin position="484"/>
        <end position="499"/>
    </location>
</feature>
<evidence type="ECO:0000259" key="4">
    <source>
        <dbReference type="SMART" id="SM00644"/>
    </source>
</evidence>
<keyword evidence="3" id="KW-0732">Signal</keyword>
<feature type="region of interest" description="Disordered" evidence="2">
    <location>
        <begin position="281"/>
        <end position="306"/>
    </location>
</feature>
<dbReference type="InterPro" id="IPR015510">
    <property type="entry name" value="PGRP"/>
</dbReference>
<dbReference type="CDD" id="cd06583">
    <property type="entry name" value="PGRP"/>
    <property type="match status" value="1"/>
</dbReference>